<proteinExistence type="predicted"/>
<evidence type="ECO:0000313" key="1">
    <source>
        <dbReference type="EMBL" id="KAI3772179.1"/>
    </source>
</evidence>
<reference evidence="1 2" key="2">
    <citation type="journal article" date="2022" name="Mol. Ecol. Resour.">
        <title>The genomes of chicory, endive, great burdock and yacon provide insights into Asteraceae paleo-polyploidization history and plant inulin production.</title>
        <authorList>
            <person name="Fan W."/>
            <person name="Wang S."/>
            <person name="Wang H."/>
            <person name="Wang A."/>
            <person name="Jiang F."/>
            <person name="Liu H."/>
            <person name="Zhao H."/>
            <person name="Xu D."/>
            <person name="Zhang Y."/>
        </authorList>
    </citation>
    <scope>NUCLEOTIDE SEQUENCE [LARGE SCALE GENOMIC DNA]</scope>
    <source>
        <strain evidence="2">cv. Niubang</strain>
    </source>
</reference>
<sequence length="104" mass="10963">MGKSWGVGPHLVGRSVREERLDLCFGFGEAEVGFVHGSKKFGWEYHVPDLDFALVGAGLENGNNERGSLAVGEQVVGTGTLVTGGTEKASSDRLEAQVAGAEWS</sequence>
<evidence type="ECO:0000313" key="2">
    <source>
        <dbReference type="Proteomes" id="UP001055879"/>
    </source>
</evidence>
<protein>
    <submittedName>
        <fullName evidence="1">Uncharacterized protein</fullName>
    </submittedName>
</protein>
<comment type="caution">
    <text evidence="1">The sequence shown here is derived from an EMBL/GenBank/DDBJ whole genome shotgun (WGS) entry which is preliminary data.</text>
</comment>
<accession>A0ACB9FLG5</accession>
<dbReference type="EMBL" id="CM042047">
    <property type="protein sequence ID" value="KAI3772179.1"/>
    <property type="molecule type" value="Genomic_DNA"/>
</dbReference>
<name>A0ACB9FLG5_ARCLA</name>
<keyword evidence="2" id="KW-1185">Reference proteome</keyword>
<reference evidence="2" key="1">
    <citation type="journal article" date="2022" name="Mol. Ecol. Resour.">
        <title>The genomes of chicory, endive, great burdock and yacon provide insights into Asteraceae palaeo-polyploidization history and plant inulin production.</title>
        <authorList>
            <person name="Fan W."/>
            <person name="Wang S."/>
            <person name="Wang H."/>
            <person name="Wang A."/>
            <person name="Jiang F."/>
            <person name="Liu H."/>
            <person name="Zhao H."/>
            <person name="Xu D."/>
            <person name="Zhang Y."/>
        </authorList>
    </citation>
    <scope>NUCLEOTIDE SEQUENCE [LARGE SCALE GENOMIC DNA]</scope>
    <source>
        <strain evidence="2">cv. Niubang</strain>
    </source>
</reference>
<organism evidence="1 2">
    <name type="scientific">Arctium lappa</name>
    <name type="common">Greater burdock</name>
    <name type="synonym">Lappa major</name>
    <dbReference type="NCBI Taxonomy" id="4217"/>
    <lineage>
        <taxon>Eukaryota</taxon>
        <taxon>Viridiplantae</taxon>
        <taxon>Streptophyta</taxon>
        <taxon>Embryophyta</taxon>
        <taxon>Tracheophyta</taxon>
        <taxon>Spermatophyta</taxon>
        <taxon>Magnoliopsida</taxon>
        <taxon>eudicotyledons</taxon>
        <taxon>Gunneridae</taxon>
        <taxon>Pentapetalae</taxon>
        <taxon>asterids</taxon>
        <taxon>campanulids</taxon>
        <taxon>Asterales</taxon>
        <taxon>Asteraceae</taxon>
        <taxon>Carduoideae</taxon>
        <taxon>Cardueae</taxon>
        <taxon>Arctiinae</taxon>
        <taxon>Arctium</taxon>
    </lineage>
</organism>
<dbReference type="Proteomes" id="UP001055879">
    <property type="component" value="Linkage Group LG01"/>
</dbReference>
<gene>
    <name evidence="1" type="ORF">L6452_03360</name>
</gene>